<keyword evidence="2" id="KW-0378">Hydrolase</keyword>
<dbReference type="InterPro" id="IPR027417">
    <property type="entry name" value="P-loop_NTPase"/>
</dbReference>
<dbReference type="Pfam" id="PF00271">
    <property type="entry name" value="Helicase_C"/>
    <property type="match status" value="1"/>
</dbReference>
<dbReference type="CDD" id="cd18785">
    <property type="entry name" value="SF2_C"/>
    <property type="match status" value="1"/>
</dbReference>
<dbReference type="GeneID" id="26136876"/>
<dbReference type="PROSITE" id="PS51194">
    <property type="entry name" value="HELICASE_CTER"/>
    <property type="match status" value="1"/>
</dbReference>
<dbReference type="SUPFAM" id="SSF52540">
    <property type="entry name" value="P-loop containing nucleoside triphosphate hydrolases"/>
    <property type="match status" value="1"/>
</dbReference>
<keyword evidence="2" id="KW-0067">ATP-binding</keyword>
<dbReference type="PATRIC" id="fig|55802.8.peg.1616"/>
<sequence length="1368" mass="155156">MGIRSELVVELVRELLGPRDGPYEELPENRKPLTEYVTGVLSPKFVSPEDLFEYEPAEGISGSEEITAGFEDEEEDSDVGAGFNPVLNPQSPPRSFGLSFAIEPHQGKTPSLAICVTWARYFWEGEKKVWKRAPRASCLKVDLKPCIAERERQYEYSLPERKVAEILGVEEPELSLKIITRRKRERLHISMFLVNNIRLANPDKIKLVQAHIFQPQIRVRIFNATLVPTAFGNEPDEIDFVYRNRRAYAKGHMCSAVWCVQSPKNCTDPELEPELEFSDEVPLSPPFKWGDSEVVFKLYRELAEREGYENPEKIAERMVRLFTPPSRHDRNSWKNFIMVRSEFIPIYAVSAPSFEWRSEFAPAPILEAGLLAEMWDPSKLRAALMPLYRGYIEWFKLQTREYMKLENEREKQIAKRILREIAHVIGRIRKGIRILETDENARLAFCFANKAMDIQFRWQHDERGLTWRPYQLAFLLMNIESVINPESPDRKICDLLWIPTGGGKTEAYLGLVAFTLAYRRRRALSRVGKHGVDSSGAGTGVISRYTLRLLTIQQFRRALAMITACEYLRVYGLKEGKAPGWRPAEYPRQDEQFLWGGSRFSVGLWVGGNLTPNRLKAIRAKGKTRMIPGAIEILQGKAQEKGSGEPAQILRCPVCGSLLAIPADGLEAKDPTPIHLTIRSSATAEQLEEALKGLKGQKIENTGIEIVSISIKNLPSQDFYVITLTIRSESSIESATFDRAWDHIKEILSNRGISVSLRAARASRPGYFLISRSRHSRNSSAVHDFEIYCPNPECKLNNTLWVEGYPKGSYESFEFTINGKRLYLHVPGNMEFRTVPDFARAEKLDNIKISSGESKVLSYRIPIPAQTVDEQIYRLPPSFLIATVDKFAQISFKPESAVLFGIVNAFSSKVSDFGYKRVNPEKIKGKDMTKIPRLDPPDLIIQDELHLISGPLGSMVGIYEIAVDYLSGNGTKYVASTATVKGAREHVGTLFTRQLSMFPPYGIIPGDRFFVRYSSAHPADETRPGRLYVGVLAPGRGPHTPLIRIWARLLQSVYDLRDKYPDEEDYFWTLVGYFNAIRELAGARSLYRQDIPERIKDLQLNPSKRRPVSDDNVVELSSRLDSTVLPALLRRLENYHAADAIFTTSMFGTGVDIGRLSLMVVNGQPKTTTSYIQATGRVGRKKAGLVVTFYRATRPRDLSHYEFFIGYHSALDRYVEPSTVAPLSQGTIERALGPVMVGILRNHPNPQVPWWDDETAPAMADARTTAPEVGILPSIFTARLLKFPESRRLLDEDELDDIVKSKLDRWGEVAKKVDGELRYHEYFQATKPVVLGTPAHEYKRLPVVYPNAPNSLRDIEETVGFQITTFRR</sequence>
<gene>
    <name evidence="2" type="ORF">TBCH5v1_1636</name>
</gene>
<dbReference type="Proteomes" id="UP000066042">
    <property type="component" value="Chromosome"/>
</dbReference>
<keyword evidence="2" id="KW-0547">Nucleotide-binding</keyword>
<organism evidence="2 3">
    <name type="scientific">Thermococcus barophilus</name>
    <dbReference type="NCBI Taxonomy" id="55802"/>
    <lineage>
        <taxon>Archaea</taxon>
        <taxon>Methanobacteriati</taxon>
        <taxon>Methanobacteriota</taxon>
        <taxon>Thermococci</taxon>
        <taxon>Thermococcales</taxon>
        <taxon>Thermococcaceae</taxon>
        <taxon>Thermococcus</taxon>
    </lineage>
</organism>
<protein>
    <submittedName>
        <fullName evidence="2">Helicase domain protein</fullName>
    </submittedName>
</protein>
<dbReference type="EMBL" id="CP013050">
    <property type="protein sequence ID" value="ALM75549.1"/>
    <property type="molecule type" value="Genomic_DNA"/>
</dbReference>
<feature type="domain" description="Helicase C-terminal" evidence="1">
    <location>
        <begin position="1048"/>
        <end position="1219"/>
    </location>
</feature>
<reference evidence="2 3" key="1">
    <citation type="journal article" date="2016" name="Genome Announc.">
        <title>Complete genome sequence of the hyperthermophilic and piezophilic archaeon Thermococcus barophilus Ch5, capable of growth at the expense of hydrogenogenesis from carbon monoxide and formate.</title>
        <authorList>
            <person name="Oger P."/>
            <person name="Sokolova T.G."/>
            <person name="Kozhevnikova D.A."/>
            <person name="Taranov E.A."/>
            <person name="Vannier P."/>
            <person name="Lee H.S."/>
            <person name="Kwon K.K."/>
            <person name="Kang S.G."/>
            <person name="Lee J.H."/>
            <person name="Bonch-Osmolovskaya E.A."/>
            <person name="Lebedinsky A.V."/>
        </authorList>
    </citation>
    <scope>NUCLEOTIDE SEQUENCE [LARGE SCALE GENOMIC DNA]</scope>
    <source>
        <strain evidence="3">Ch5</strain>
    </source>
</reference>
<dbReference type="SMART" id="SM00490">
    <property type="entry name" value="HELICc"/>
    <property type="match status" value="1"/>
</dbReference>
<dbReference type="GO" id="GO:0004386">
    <property type="term" value="F:helicase activity"/>
    <property type="evidence" value="ECO:0007669"/>
    <property type="project" value="UniProtKB-KW"/>
</dbReference>
<keyword evidence="2" id="KW-0347">Helicase</keyword>
<name>A0A0S1XCP7_THEBA</name>
<dbReference type="STRING" id="55802.TBCH5v1_1636"/>
<evidence type="ECO:0000313" key="2">
    <source>
        <dbReference type="EMBL" id="ALM75549.1"/>
    </source>
</evidence>
<accession>A0A0S1XCP7</accession>
<evidence type="ECO:0000259" key="1">
    <source>
        <dbReference type="PROSITE" id="PS51194"/>
    </source>
</evidence>
<dbReference type="NCBIfam" id="NF038326">
    <property type="entry name" value="DISARM_DrmAL"/>
    <property type="match status" value="1"/>
</dbReference>
<proteinExistence type="predicted"/>
<dbReference type="Gene3D" id="3.40.50.300">
    <property type="entry name" value="P-loop containing nucleotide triphosphate hydrolases"/>
    <property type="match status" value="1"/>
</dbReference>
<evidence type="ECO:0000313" key="3">
    <source>
        <dbReference type="Proteomes" id="UP000066042"/>
    </source>
</evidence>
<dbReference type="RefSeq" id="WP_056934149.1">
    <property type="nucleotide sequence ID" value="NZ_CP013050.1"/>
</dbReference>
<dbReference type="InterPro" id="IPR001650">
    <property type="entry name" value="Helicase_C-like"/>
</dbReference>